<dbReference type="AlphaFoldDB" id="A0A9X0QYV2"/>
<keyword evidence="2" id="KW-1185">Reference proteome</keyword>
<protein>
    <submittedName>
        <fullName evidence="1">Uncharacterized protein</fullName>
    </submittedName>
</protein>
<evidence type="ECO:0000313" key="2">
    <source>
        <dbReference type="Proteomes" id="UP000600101"/>
    </source>
</evidence>
<sequence length="119" mass="12344">MLHRTTETTLSIPGCGTGLLRVFETARCFLACRARAAALADGSIPVGSLAAAIERDVLAFDLPRAERALREAVIAIDPDFAFAGTIGAGCLAAPDDAATPGCPWRRPACARAMADIATM</sequence>
<dbReference type="RefSeq" id="WP_186770541.1">
    <property type="nucleotide sequence ID" value="NZ_JACOMF010000009.1"/>
</dbReference>
<evidence type="ECO:0000313" key="1">
    <source>
        <dbReference type="EMBL" id="MBC4015773.1"/>
    </source>
</evidence>
<comment type="caution">
    <text evidence="1">The sequence shown here is derived from an EMBL/GenBank/DDBJ whole genome shotgun (WGS) entry which is preliminary data.</text>
</comment>
<organism evidence="1 2">
    <name type="scientific">Siccirubricoccus deserti</name>
    <dbReference type="NCBI Taxonomy" id="2013562"/>
    <lineage>
        <taxon>Bacteria</taxon>
        <taxon>Pseudomonadati</taxon>
        <taxon>Pseudomonadota</taxon>
        <taxon>Alphaproteobacteria</taxon>
        <taxon>Acetobacterales</taxon>
        <taxon>Roseomonadaceae</taxon>
        <taxon>Siccirubricoccus</taxon>
    </lineage>
</organism>
<proteinExistence type="predicted"/>
<accession>A0A9X0QYV2</accession>
<dbReference type="Proteomes" id="UP000600101">
    <property type="component" value="Unassembled WGS sequence"/>
</dbReference>
<name>A0A9X0QYV2_9PROT</name>
<reference evidence="1" key="1">
    <citation type="submission" date="2020-08" db="EMBL/GenBank/DDBJ databases">
        <authorList>
            <person name="Hu Y."/>
            <person name="Nguyen S.V."/>
            <person name="Li F."/>
            <person name="Fanning S."/>
        </authorList>
    </citation>
    <scope>NUCLEOTIDE SEQUENCE</scope>
    <source>
        <strain evidence="1">SYSU D8009</strain>
    </source>
</reference>
<dbReference type="EMBL" id="JACOMF010000009">
    <property type="protein sequence ID" value="MBC4015773.1"/>
    <property type="molecule type" value="Genomic_DNA"/>
</dbReference>
<gene>
    <name evidence="1" type="ORF">H7965_10590</name>
</gene>